<gene>
    <name evidence="1" type="ORF">CCMP2556_LOCUS44963</name>
</gene>
<sequence>YADCPMRGHPNKRVVYETLQQDYLLSLVQIQELQEECRLGNAQLVILLDSVGALDLVYGVRDRWSGCCAAIVFATELLVQGQASELSRAHLHVDKALRLKPLGPEEHARFGLDGSQHFD</sequence>
<organism evidence="1 2">
    <name type="scientific">Durusdinium trenchii</name>
    <dbReference type="NCBI Taxonomy" id="1381693"/>
    <lineage>
        <taxon>Eukaryota</taxon>
        <taxon>Sar</taxon>
        <taxon>Alveolata</taxon>
        <taxon>Dinophyceae</taxon>
        <taxon>Suessiales</taxon>
        <taxon>Symbiodiniaceae</taxon>
        <taxon>Durusdinium</taxon>
    </lineage>
</organism>
<comment type="caution">
    <text evidence="1">The sequence shown here is derived from an EMBL/GenBank/DDBJ whole genome shotgun (WGS) entry which is preliminary data.</text>
</comment>
<dbReference type="EMBL" id="CAXAMN010025311">
    <property type="protein sequence ID" value="CAK9094241.1"/>
    <property type="molecule type" value="Genomic_DNA"/>
</dbReference>
<feature type="non-terminal residue" evidence="1">
    <location>
        <position position="119"/>
    </location>
</feature>
<protein>
    <submittedName>
        <fullName evidence="1">Uncharacterized protein</fullName>
    </submittedName>
</protein>
<proteinExistence type="predicted"/>
<reference evidence="1 2" key="1">
    <citation type="submission" date="2024-02" db="EMBL/GenBank/DDBJ databases">
        <authorList>
            <person name="Chen Y."/>
            <person name="Shah S."/>
            <person name="Dougan E. K."/>
            <person name="Thang M."/>
            <person name="Chan C."/>
        </authorList>
    </citation>
    <scope>NUCLEOTIDE SEQUENCE [LARGE SCALE GENOMIC DNA]</scope>
</reference>
<dbReference type="Proteomes" id="UP001642484">
    <property type="component" value="Unassembled WGS sequence"/>
</dbReference>
<accession>A0ABP0R4W9</accession>
<feature type="non-terminal residue" evidence="1">
    <location>
        <position position="1"/>
    </location>
</feature>
<evidence type="ECO:0000313" key="2">
    <source>
        <dbReference type="Proteomes" id="UP001642484"/>
    </source>
</evidence>
<name>A0ABP0R4W9_9DINO</name>
<evidence type="ECO:0000313" key="1">
    <source>
        <dbReference type="EMBL" id="CAK9094241.1"/>
    </source>
</evidence>
<keyword evidence="2" id="KW-1185">Reference proteome</keyword>